<evidence type="ECO:0000259" key="2">
    <source>
        <dbReference type="PROSITE" id="PS50053"/>
    </source>
</evidence>
<organism evidence="3 4">
    <name type="scientific">Cinara cedri</name>
    <dbReference type="NCBI Taxonomy" id="506608"/>
    <lineage>
        <taxon>Eukaryota</taxon>
        <taxon>Metazoa</taxon>
        <taxon>Ecdysozoa</taxon>
        <taxon>Arthropoda</taxon>
        <taxon>Hexapoda</taxon>
        <taxon>Insecta</taxon>
        <taxon>Pterygota</taxon>
        <taxon>Neoptera</taxon>
        <taxon>Paraneoptera</taxon>
        <taxon>Hemiptera</taxon>
        <taxon>Sternorrhyncha</taxon>
        <taxon>Aphidomorpha</taxon>
        <taxon>Aphidoidea</taxon>
        <taxon>Aphididae</taxon>
        <taxon>Lachninae</taxon>
        <taxon>Cinara</taxon>
    </lineage>
</organism>
<dbReference type="GO" id="GO:0045296">
    <property type="term" value="F:cadherin binding"/>
    <property type="evidence" value="ECO:0007669"/>
    <property type="project" value="TreeGrafter"/>
</dbReference>
<proteinExistence type="predicted"/>
<dbReference type="InterPro" id="IPR000626">
    <property type="entry name" value="Ubiquitin-like_dom"/>
</dbReference>
<keyword evidence="4" id="KW-1185">Reference proteome</keyword>
<dbReference type="PROSITE" id="PS50053">
    <property type="entry name" value="UBIQUITIN_2"/>
    <property type="match status" value="1"/>
</dbReference>
<dbReference type="AlphaFoldDB" id="A0A5E4MXM3"/>
<dbReference type="GO" id="GO:0003723">
    <property type="term" value="F:RNA binding"/>
    <property type="evidence" value="ECO:0007669"/>
    <property type="project" value="TreeGrafter"/>
</dbReference>
<evidence type="ECO:0000256" key="1">
    <source>
        <dbReference type="SAM" id="MobiDB-lite"/>
    </source>
</evidence>
<evidence type="ECO:0000313" key="3">
    <source>
        <dbReference type="EMBL" id="VVC37080.1"/>
    </source>
</evidence>
<dbReference type="SUPFAM" id="SSF54236">
    <property type="entry name" value="Ubiquitin-like"/>
    <property type="match status" value="1"/>
</dbReference>
<dbReference type="InterPro" id="IPR029071">
    <property type="entry name" value="Ubiquitin-like_domsf"/>
</dbReference>
<dbReference type="Proteomes" id="UP000325440">
    <property type="component" value="Unassembled WGS sequence"/>
</dbReference>
<dbReference type="EMBL" id="CABPRJ010001441">
    <property type="protein sequence ID" value="VVC37080.1"/>
    <property type="molecule type" value="Genomic_DNA"/>
</dbReference>
<dbReference type="Gene3D" id="3.10.20.90">
    <property type="entry name" value="Phosphatidylinositol 3-kinase Catalytic Subunit, Chain A, domain 1"/>
    <property type="match status" value="1"/>
</dbReference>
<feature type="region of interest" description="Disordered" evidence="1">
    <location>
        <begin position="1"/>
        <end position="27"/>
    </location>
</feature>
<dbReference type="InterPro" id="IPR039120">
    <property type="entry name" value="UBFD1"/>
</dbReference>
<dbReference type="InterPro" id="IPR057455">
    <property type="entry name" value="UBFD1_C"/>
</dbReference>
<gene>
    <name evidence="3" type="ORF">CINCED_3A018586</name>
</gene>
<dbReference type="Pfam" id="PF25343">
    <property type="entry name" value="PH_UBFD1_C"/>
    <property type="match status" value="1"/>
</dbReference>
<accession>A0A5E4MXM3</accession>
<feature type="domain" description="Ubiquitin-like" evidence="2">
    <location>
        <begin position="76"/>
        <end position="145"/>
    </location>
</feature>
<dbReference type="Pfam" id="PF00240">
    <property type="entry name" value="ubiquitin"/>
    <property type="match status" value="1"/>
</dbReference>
<dbReference type="SMART" id="SM00213">
    <property type="entry name" value="UBQ"/>
    <property type="match status" value="1"/>
</dbReference>
<protein>
    <submittedName>
        <fullName evidence="3">Ubiquitin-related domain,Ubiquitin domain</fullName>
    </submittedName>
</protein>
<dbReference type="OrthoDB" id="267397at2759"/>
<dbReference type="PANTHER" id="PTHR16470">
    <property type="entry name" value="UBIQUITIN DOMAIN-CONTAINING PROTEIN UBFD1"/>
    <property type="match status" value="1"/>
</dbReference>
<reference evidence="3 4" key="1">
    <citation type="submission" date="2019-08" db="EMBL/GenBank/DDBJ databases">
        <authorList>
            <person name="Alioto T."/>
            <person name="Alioto T."/>
            <person name="Gomez Garrido J."/>
        </authorList>
    </citation>
    <scope>NUCLEOTIDE SEQUENCE [LARGE SCALE GENOMIC DNA]</scope>
</reference>
<name>A0A5E4MXM3_9HEMI</name>
<dbReference type="PANTHER" id="PTHR16470:SF0">
    <property type="entry name" value="UBIQUITIN DOMAIN-CONTAINING PROTEIN UBFD1"/>
    <property type="match status" value="1"/>
</dbReference>
<sequence>MESPEKINGHSKEVDDETKKEVINDGEIKESAVCEKKEADCEIEEAASELNVADCDIKEAEVPIKDEDGDAVNDFSSVEFTIIHNKDKYTVSMPLSSTIGQLKNKLVDMIGVSSQMQKIMIKGLAKDDQTLESLNVNSSSKIMVVGAKLQDIVAASIANVDEDSSSSKSGSAKEPLCKKKLHMKVLERGVPEDAMIGILNIKDPLPPYPLSGMLNKYGGKVRLTFKLEMDQLWIGTKERTQKIAMSTIRHVLSEPIEGHAEYHILGFQLGTTEASRYWVYWVPAQYVDSIKEAIFGG</sequence>
<evidence type="ECO:0000313" key="4">
    <source>
        <dbReference type="Proteomes" id="UP000325440"/>
    </source>
</evidence>
<dbReference type="CDD" id="cd17047">
    <property type="entry name" value="Ubl_UBFD1"/>
    <property type="match status" value="1"/>
</dbReference>